<evidence type="ECO:0008006" key="8">
    <source>
        <dbReference type="Google" id="ProtNLM"/>
    </source>
</evidence>
<reference evidence="6 7" key="1">
    <citation type="submission" date="2019-06" db="EMBL/GenBank/DDBJ databases">
        <title>Genomics analysis of Aphanomyces spp. identifies a new class of oomycete effector associated with host adaptation.</title>
        <authorList>
            <person name="Gaulin E."/>
        </authorList>
    </citation>
    <scope>NUCLEOTIDE SEQUENCE [LARGE SCALE GENOMIC DNA]</scope>
    <source>
        <strain evidence="6 7">E</strain>
    </source>
</reference>
<gene>
    <name evidence="6" type="ORF">AaE_014546</name>
</gene>
<dbReference type="EMBL" id="VJMI01020125">
    <property type="protein sequence ID" value="KAF0705374.1"/>
    <property type="molecule type" value="Genomic_DNA"/>
</dbReference>
<evidence type="ECO:0000256" key="1">
    <source>
        <dbReference type="ARBA" id="ARBA00004141"/>
    </source>
</evidence>
<evidence type="ECO:0000256" key="5">
    <source>
        <dbReference type="SAM" id="Phobius"/>
    </source>
</evidence>
<feature type="transmembrane region" description="Helical" evidence="5">
    <location>
        <begin position="329"/>
        <end position="352"/>
    </location>
</feature>
<feature type="transmembrane region" description="Helical" evidence="5">
    <location>
        <begin position="300"/>
        <end position="317"/>
    </location>
</feature>
<accession>A0A6A4ZD43</accession>
<dbReference type="GO" id="GO:0016020">
    <property type="term" value="C:membrane"/>
    <property type="evidence" value="ECO:0007669"/>
    <property type="project" value="UniProtKB-SubCell"/>
</dbReference>
<feature type="transmembrane region" description="Helical" evidence="5">
    <location>
        <begin position="260"/>
        <end position="280"/>
    </location>
</feature>
<evidence type="ECO:0000256" key="4">
    <source>
        <dbReference type="ARBA" id="ARBA00023136"/>
    </source>
</evidence>
<feature type="transmembrane region" description="Helical" evidence="5">
    <location>
        <begin position="73"/>
        <end position="93"/>
    </location>
</feature>
<protein>
    <recommendedName>
        <fullName evidence="8">Intimal thickness related receptor IRP domain-containing protein</fullName>
    </recommendedName>
</protein>
<comment type="subcellular location">
    <subcellularLocation>
        <location evidence="1">Membrane</location>
        <topology evidence="1">Multi-pass membrane protein</topology>
    </subcellularLocation>
</comment>
<keyword evidence="4 5" id="KW-0472">Membrane</keyword>
<evidence type="ECO:0000256" key="2">
    <source>
        <dbReference type="ARBA" id="ARBA00022692"/>
    </source>
</evidence>
<feature type="transmembrane region" description="Helical" evidence="5">
    <location>
        <begin position="150"/>
        <end position="170"/>
    </location>
</feature>
<dbReference type="Proteomes" id="UP000469452">
    <property type="component" value="Unassembled WGS sequence"/>
</dbReference>
<sequence length="407" mass="44947">MLRDIMEMTVPGFIVRRVLDSAPPIALNFVWKLSDRHRATVSACNRLCVICRRFRPAKAKEEAHQLNDLGCIIMQWVLGIAATVLCTVVSAIFIRRHITHVINPLAQTISMRCAIALGLSSVLFLAKMALDTNVSLQFQALQVAVEATAASVDSIVLVSAYFLVIVQLGGTERAIDILAKHPPQHYTLPPTPAFDSPRDDDASTQDYDQVRHARATYVAIRRVVLWFAFVHPTLVTLGAIHDVAVRNDSSDNNNPTDTAIRVVLALCNLGATVLAVLTWVKLVKAFDADIAPKFKLKGKGVIVLGYLLLRCGQWGVYEACVSPVHRHQYGWFWTLCLIQLAILTVGFSRVFAPSTFHAMSHGRPALGRVWDVFQHPVPPCRTLHDTLATEFAGGASTKQIHESSVEY</sequence>
<evidence type="ECO:0000313" key="7">
    <source>
        <dbReference type="Proteomes" id="UP000469452"/>
    </source>
</evidence>
<dbReference type="AlphaFoldDB" id="A0A6A4ZD43"/>
<dbReference type="InterPro" id="IPR005178">
    <property type="entry name" value="Ostalpha/TMEM184C"/>
</dbReference>
<evidence type="ECO:0000256" key="3">
    <source>
        <dbReference type="ARBA" id="ARBA00022989"/>
    </source>
</evidence>
<evidence type="ECO:0000313" key="6">
    <source>
        <dbReference type="EMBL" id="KAF0705374.1"/>
    </source>
</evidence>
<proteinExistence type="predicted"/>
<dbReference type="Pfam" id="PF03619">
    <property type="entry name" value="Solute_trans_a"/>
    <property type="match status" value="1"/>
</dbReference>
<name>A0A6A4ZD43_APHAT</name>
<organism evidence="6 7">
    <name type="scientific">Aphanomyces astaci</name>
    <name type="common">Crayfish plague agent</name>
    <dbReference type="NCBI Taxonomy" id="112090"/>
    <lineage>
        <taxon>Eukaryota</taxon>
        <taxon>Sar</taxon>
        <taxon>Stramenopiles</taxon>
        <taxon>Oomycota</taxon>
        <taxon>Saprolegniomycetes</taxon>
        <taxon>Saprolegniales</taxon>
        <taxon>Verrucalvaceae</taxon>
        <taxon>Aphanomyces</taxon>
    </lineage>
</organism>
<keyword evidence="3 5" id="KW-1133">Transmembrane helix</keyword>
<comment type="caution">
    <text evidence="6">The sequence shown here is derived from an EMBL/GenBank/DDBJ whole genome shotgun (WGS) entry which is preliminary data.</text>
</comment>
<feature type="transmembrane region" description="Helical" evidence="5">
    <location>
        <begin position="223"/>
        <end position="240"/>
    </location>
</feature>
<dbReference type="VEuPathDB" id="FungiDB:H257_00147"/>
<keyword evidence="2 5" id="KW-0812">Transmembrane</keyword>